<organism evidence="7 8">
    <name type="scientific">Microcystis aeruginosa NIES-44</name>
    <dbReference type="NCBI Taxonomy" id="449439"/>
    <lineage>
        <taxon>Bacteria</taxon>
        <taxon>Bacillati</taxon>
        <taxon>Cyanobacteriota</taxon>
        <taxon>Cyanophyceae</taxon>
        <taxon>Oscillatoriophycideae</taxon>
        <taxon>Chroococcales</taxon>
        <taxon>Microcystaceae</taxon>
        <taxon>Microcystis</taxon>
    </lineage>
</organism>
<dbReference type="InterPro" id="IPR015815">
    <property type="entry name" value="HIBADH-related"/>
</dbReference>
<comment type="similarity">
    <text evidence="1">Belongs to the HIBADH-related family.</text>
</comment>
<dbReference type="InterPro" id="IPR006115">
    <property type="entry name" value="6PGDH_NADP-bd"/>
</dbReference>
<accession>A0A0A1VYW9</accession>
<dbReference type="PIRSF" id="PIRSF000103">
    <property type="entry name" value="HIBADH"/>
    <property type="match status" value="1"/>
</dbReference>
<feature type="domain" description="3-hydroxyisobutyrate dehydrogenase-like NAD-binding" evidence="6">
    <location>
        <begin position="162"/>
        <end position="282"/>
    </location>
</feature>
<keyword evidence="3" id="KW-0520">NAD</keyword>
<dbReference type="SUPFAM" id="SSF51735">
    <property type="entry name" value="NAD(P)-binding Rossmann-fold domains"/>
    <property type="match status" value="1"/>
</dbReference>
<gene>
    <name evidence="7" type="ORF">N44_03026</name>
</gene>
<feature type="domain" description="6-phosphogluconate dehydrogenase NADP-binding" evidence="5">
    <location>
        <begin position="2"/>
        <end position="157"/>
    </location>
</feature>
<dbReference type="AlphaFoldDB" id="A0A0A1VYW9"/>
<dbReference type="EMBL" id="BBPA01000054">
    <property type="protein sequence ID" value="GAL94446.1"/>
    <property type="molecule type" value="Genomic_DNA"/>
</dbReference>
<evidence type="ECO:0000313" key="8">
    <source>
        <dbReference type="Proteomes" id="UP000030321"/>
    </source>
</evidence>
<keyword evidence="2 7" id="KW-0560">Oxidoreductase</keyword>
<evidence type="ECO:0000256" key="4">
    <source>
        <dbReference type="PIRSR" id="PIRSR000103-1"/>
    </source>
</evidence>
<dbReference type="Gene3D" id="3.40.50.720">
    <property type="entry name" value="NAD(P)-binding Rossmann-like Domain"/>
    <property type="match status" value="1"/>
</dbReference>
<evidence type="ECO:0000256" key="2">
    <source>
        <dbReference type="ARBA" id="ARBA00023002"/>
    </source>
</evidence>
<dbReference type="InterPro" id="IPR013328">
    <property type="entry name" value="6PGD_dom2"/>
</dbReference>
<dbReference type="InterPro" id="IPR051265">
    <property type="entry name" value="HIBADH-related_NP60_sf"/>
</dbReference>
<dbReference type="PANTHER" id="PTHR43580:SF9">
    <property type="entry name" value="GLYOXYLATE_SUCCINIC SEMIALDEHYDE REDUCTASE 1"/>
    <property type="match status" value="1"/>
</dbReference>
<evidence type="ECO:0000256" key="1">
    <source>
        <dbReference type="ARBA" id="ARBA00009080"/>
    </source>
</evidence>
<evidence type="ECO:0000256" key="3">
    <source>
        <dbReference type="ARBA" id="ARBA00023027"/>
    </source>
</evidence>
<dbReference type="Pfam" id="PF03446">
    <property type="entry name" value="NAD_binding_2"/>
    <property type="match status" value="1"/>
</dbReference>
<dbReference type="GO" id="GO:0051287">
    <property type="term" value="F:NAD binding"/>
    <property type="evidence" value="ECO:0007669"/>
    <property type="project" value="InterPro"/>
</dbReference>
<feature type="active site" evidence="4">
    <location>
        <position position="168"/>
    </location>
</feature>
<protein>
    <submittedName>
        <fullName evidence="7">2-hydroxy-3-oxopropionate reductase</fullName>
        <ecNumber evidence="7">1.1.1.60</ecNumber>
    </submittedName>
</protein>
<comment type="caution">
    <text evidence="7">The sequence shown here is derived from an EMBL/GenBank/DDBJ whole genome shotgun (WGS) entry which is preliminary data.</text>
</comment>
<dbReference type="GO" id="GO:0008679">
    <property type="term" value="F:2-hydroxy-3-oxopropionate reductase activity"/>
    <property type="evidence" value="ECO:0007669"/>
    <property type="project" value="UniProtKB-EC"/>
</dbReference>
<sequence>MKVGFLGTGLMGTPMVERLLNQKIPVIAYNRTLEKLAPLQQLGAKTVSSPEQVIQEADCLILMLTNAAAIQEVLGLNSEQSNFNNRTIIQMGTIAPSESKQLRDQIVAKGGEYLEAPVLGSIPEAKNGTLLVMVGATEKQFHQWSNLLANFGQEPMLIGEVGTAAALKLALNQLIAALTSAFALSLAFLSQQGVDIEKFMTILRQSALYAPTFDKKLTRMLEENYANPNFPTKHLLKDVNLFLEESEKLDLTTFPLTGVQRLLEKALEMGFAEDDYSALYEALKKELSR</sequence>
<dbReference type="SUPFAM" id="SSF48179">
    <property type="entry name" value="6-phosphogluconate dehydrogenase C-terminal domain-like"/>
    <property type="match status" value="1"/>
</dbReference>
<dbReference type="PANTHER" id="PTHR43580">
    <property type="entry name" value="OXIDOREDUCTASE GLYR1-RELATED"/>
    <property type="match status" value="1"/>
</dbReference>
<dbReference type="EC" id="1.1.1.60" evidence="7"/>
<reference evidence="8" key="1">
    <citation type="journal article" date="2015" name="Genome">
        <title>Whole Genome Sequence of the Non-Microcystin-Producing Microcystis aeruginosa Strain NIES-44.</title>
        <authorList>
            <person name="Okano K."/>
            <person name="Miyata N."/>
            <person name="Ozaki Y."/>
        </authorList>
    </citation>
    <scope>NUCLEOTIDE SEQUENCE [LARGE SCALE GENOMIC DNA]</scope>
    <source>
        <strain evidence="8">NIES-44</strain>
    </source>
</reference>
<dbReference type="Pfam" id="PF14833">
    <property type="entry name" value="NAD_binding_11"/>
    <property type="match status" value="1"/>
</dbReference>
<evidence type="ECO:0000259" key="5">
    <source>
        <dbReference type="Pfam" id="PF03446"/>
    </source>
</evidence>
<dbReference type="InterPro" id="IPR036291">
    <property type="entry name" value="NAD(P)-bd_dom_sf"/>
</dbReference>
<dbReference type="InterPro" id="IPR008927">
    <property type="entry name" value="6-PGluconate_DH-like_C_sf"/>
</dbReference>
<dbReference type="Gene3D" id="1.10.1040.10">
    <property type="entry name" value="N-(1-d-carboxylethyl)-l-norvaline Dehydrogenase, domain 2"/>
    <property type="match status" value="1"/>
</dbReference>
<dbReference type="InterPro" id="IPR029154">
    <property type="entry name" value="HIBADH-like_NADP-bd"/>
</dbReference>
<dbReference type="Proteomes" id="UP000030321">
    <property type="component" value="Unassembled WGS sequence"/>
</dbReference>
<evidence type="ECO:0000259" key="6">
    <source>
        <dbReference type="Pfam" id="PF14833"/>
    </source>
</evidence>
<evidence type="ECO:0000313" key="7">
    <source>
        <dbReference type="EMBL" id="GAL94446.1"/>
    </source>
</evidence>
<dbReference type="GO" id="GO:0050661">
    <property type="term" value="F:NADP binding"/>
    <property type="evidence" value="ECO:0007669"/>
    <property type="project" value="InterPro"/>
</dbReference>
<dbReference type="RefSeq" id="WP_045360510.1">
    <property type="nucleotide sequence ID" value="NZ_BBPA01000054.1"/>
</dbReference>
<proteinExistence type="inferred from homology"/>
<name>A0A0A1VYW9_MICAE</name>